<proteinExistence type="predicted"/>
<dbReference type="Proteomes" id="UP000001029">
    <property type="component" value="Chromosome"/>
</dbReference>
<dbReference type="AlphaFoldDB" id="B2KEQ2"/>
<name>B2KEQ2_ELUMP</name>
<evidence type="ECO:0000313" key="1">
    <source>
        <dbReference type="EMBL" id="ACC98998.1"/>
    </source>
</evidence>
<evidence type="ECO:0000313" key="2">
    <source>
        <dbReference type="Proteomes" id="UP000001029"/>
    </source>
</evidence>
<reference evidence="1 2" key="1">
    <citation type="journal article" date="2009" name="Appl. Environ. Microbiol.">
        <title>Genomic analysis of 'Elusimicrobium minutum,' the first cultivated representative of the phylum 'Elusimicrobia' (formerly termite group 1).</title>
        <authorList>
            <person name="Herlemann D.P.R."/>
            <person name="Geissinger O."/>
            <person name="Ikeda-Ohtsubo W."/>
            <person name="Kunin V."/>
            <person name="Sun H."/>
            <person name="Lapidus A."/>
            <person name="Hugenholtz P."/>
            <person name="Brune A."/>
        </authorList>
    </citation>
    <scope>NUCLEOTIDE SEQUENCE [LARGE SCALE GENOMIC DNA]</scope>
    <source>
        <strain evidence="1 2">Pei191</strain>
    </source>
</reference>
<sequence>MKKIIIPLICLAVCLCACGNKEESLYKKATNLEKAFEYEQAGIEYKKFIYTFPESALLPQIKDSLESVENKQKEINKNISEVEAFNEVGNYDNALRNLEIVSSGSISVNTKKKLATIKADILKNQKENKLGGGYQDAKWGMSKSEVKKVLGYRVKEEGSNWITFNLGNRKELDAVFFNGKLYLARLSPKIETEKEYKGLLLGLVSKFGEGTPQSNMTRSYLHTLEIPVVTIVWEDANTNITWSAWDNTSRDVQNFSYDESFVRDSVMIEYSSKRIEEEKRLSGIQKDGEVLKKEADKVSSYL</sequence>
<dbReference type="RefSeq" id="WP_012415613.1">
    <property type="nucleotide sequence ID" value="NC_010644.1"/>
</dbReference>
<protein>
    <submittedName>
        <fullName evidence="1">Uncharacterized protein</fullName>
    </submittedName>
</protein>
<gene>
    <name evidence="1" type="ordered locus">Emin_1450</name>
</gene>
<dbReference type="HOGENOM" id="CLU_920505_0_0_0"/>
<dbReference type="KEGG" id="emi:Emin_1450"/>
<accession>B2KEQ2</accession>
<dbReference type="EMBL" id="CP001055">
    <property type="protein sequence ID" value="ACC98998.1"/>
    <property type="molecule type" value="Genomic_DNA"/>
</dbReference>
<organism evidence="1 2">
    <name type="scientific">Elusimicrobium minutum (strain Pei191)</name>
    <dbReference type="NCBI Taxonomy" id="445932"/>
    <lineage>
        <taxon>Bacteria</taxon>
        <taxon>Pseudomonadati</taxon>
        <taxon>Elusimicrobiota</taxon>
        <taxon>Elusimicrobia</taxon>
        <taxon>Elusimicrobiales</taxon>
        <taxon>Elusimicrobiaceae</taxon>
        <taxon>Elusimicrobium</taxon>
    </lineage>
</organism>
<keyword evidence="2" id="KW-1185">Reference proteome</keyword>